<dbReference type="EMBL" id="MU266453">
    <property type="protein sequence ID" value="KAH7923410.1"/>
    <property type="molecule type" value="Genomic_DNA"/>
</dbReference>
<accession>A0ACB8BCG3</accession>
<proteinExistence type="predicted"/>
<dbReference type="Proteomes" id="UP000790709">
    <property type="component" value="Unassembled WGS sequence"/>
</dbReference>
<reference evidence="1" key="1">
    <citation type="journal article" date="2021" name="New Phytol.">
        <title>Evolutionary innovations through gain and loss of genes in the ectomycorrhizal Boletales.</title>
        <authorList>
            <person name="Wu G."/>
            <person name="Miyauchi S."/>
            <person name="Morin E."/>
            <person name="Kuo A."/>
            <person name="Drula E."/>
            <person name="Varga T."/>
            <person name="Kohler A."/>
            <person name="Feng B."/>
            <person name="Cao Y."/>
            <person name="Lipzen A."/>
            <person name="Daum C."/>
            <person name="Hundley H."/>
            <person name="Pangilinan J."/>
            <person name="Johnson J."/>
            <person name="Barry K."/>
            <person name="LaButti K."/>
            <person name="Ng V."/>
            <person name="Ahrendt S."/>
            <person name="Min B."/>
            <person name="Choi I.G."/>
            <person name="Park H."/>
            <person name="Plett J.M."/>
            <person name="Magnuson J."/>
            <person name="Spatafora J.W."/>
            <person name="Nagy L.G."/>
            <person name="Henrissat B."/>
            <person name="Grigoriev I.V."/>
            <person name="Yang Z.L."/>
            <person name="Xu J."/>
            <person name="Martin F.M."/>
        </authorList>
    </citation>
    <scope>NUCLEOTIDE SEQUENCE</scope>
    <source>
        <strain evidence="1">KUC20120723A-06</strain>
    </source>
</reference>
<evidence type="ECO:0000313" key="2">
    <source>
        <dbReference type="Proteomes" id="UP000790709"/>
    </source>
</evidence>
<sequence length="448" mass="48114">MPIRRDNNNPTGGGSHLGFFGVVAAVMAALKLKERWDDYQALSADEGRVALHSPNGSAIFDEENEIGLSATTNGLLDTEIPGVTRPKRKRSKNCCMCCGINCGLFWKAVGIVLLLLIGWNALKFAKWAITPSPTGLEDMPEYSTSLGCLSAPHFYMGAKTNFTVPVGTKSDHSLNIQGSAVGTLAVAEGAHDATEIIYEVTLRRDDKDAFDDVSVGVLGSGKFNVQTPTISPPSSCMRFDITVYLPRSLKKLEVNSYSTTQLKFPTEGTVTLDDLSVTLFSDNNNLNMLLPASSVQATRMSLQLYRGWLVGNAAISEKTIIDTQRGDSVANVHVSPVSPSNPQTPGAAQLETTTGSGRTDILYVSNPALQHRPISSIHTSQRGGDLYLTYKEAEFNGQVEVKAKSSTTIGVQGMMPGQGNTGLQWVGDKDGGDSIKVTSPRGWVGLYF</sequence>
<comment type="caution">
    <text evidence="1">The sequence shown here is derived from an EMBL/GenBank/DDBJ whole genome shotgun (WGS) entry which is preliminary data.</text>
</comment>
<evidence type="ECO:0000313" key="1">
    <source>
        <dbReference type="EMBL" id="KAH7923410.1"/>
    </source>
</evidence>
<organism evidence="1 2">
    <name type="scientific">Leucogyrophana mollusca</name>
    <dbReference type="NCBI Taxonomy" id="85980"/>
    <lineage>
        <taxon>Eukaryota</taxon>
        <taxon>Fungi</taxon>
        <taxon>Dikarya</taxon>
        <taxon>Basidiomycota</taxon>
        <taxon>Agaricomycotina</taxon>
        <taxon>Agaricomycetes</taxon>
        <taxon>Agaricomycetidae</taxon>
        <taxon>Boletales</taxon>
        <taxon>Boletales incertae sedis</taxon>
        <taxon>Leucogyrophana</taxon>
    </lineage>
</organism>
<protein>
    <submittedName>
        <fullName evidence="1">Uncharacterized protein</fullName>
    </submittedName>
</protein>
<name>A0ACB8BCG3_9AGAM</name>
<gene>
    <name evidence="1" type="ORF">BV22DRAFT_1130677</name>
</gene>
<keyword evidence="2" id="KW-1185">Reference proteome</keyword>